<gene>
    <name evidence="9" type="ORF">PENARI_c008G05193</name>
</gene>
<comment type="caution">
    <text evidence="9">The sequence shown here is derived from an EMBL/GenBank/DDBJ whole genome shotgun (WGS) entry which is preliminary data.</text>
</comment>
<dbReference type="GO" id="GO:0005634">
    <property type="term" value="C:nucleus"/>
    <property type="evidence" value="ECO:0007669"/>
    <property type="project" value="UniProtKB-SubCell"/>
</dbReference>
<keyword evidence="6" id="KW-0539">Nucleus</keyword>
<feature type="compositionally biased region" description="Polar residues" evidence="7">
    <location>
        <begin position="27"/>
        <end position="36"/>
    </location>
</feature>
<evidence type="ECO:0000313" key="9">
    <source>
        <dbReference type="EMBL" id="OGE53033.1"/>
    </source>
</evidence>
<reference evidence="9 10" key="1">
    <citation type="journal article" date="2016" name="Sci. Rep.">
        <title>Penicillium arizonense, a new, genome sequenced fungal species, reveals a high chemical diversity in secreted metabolites.</title>
        <authorList>
            <person name="Grijseels S."/>
            <person name="Nielsen J.C."/>
            <person name="Randelovic M."/>
            <person name="Nielsen J."/>
            <person name="Nielsen K.F."/>
            <person name="Workman M."/>
            <person name="Frisvad J.C."/>
        </authorList>
    </citation>
    <scope>NUCLEOTIDE SEQUENCE [LARGE SCALE GENOMIC DNA]</scope>
    <source>
        <strain evidence="9 10">CBS 141311</strain>
    </source>
</reference>
<evidence type="ECO:0000256" key="1">
    <source>
        <dbReference type="ARBA" id="ARBA00004123"/>
    </source>
</evidence>
<dbReference type="PANTHER" id="PTHR47338:SF3">
    <property type="entry name" value="C6 FINGER DOMAIN TRANSCRIPTION FACTOR DBAA-RELATED"/>
    <property type="match status" value="1"/>
</dbReference>
<comment type="subcellular location">
    <subcellularLocation>
        <location evidence="1">Nucleus</location>
    </subcellularLocation>
</comment>
<feature type="region of interest" description="Disordered" evidence="7">
    <location>
        <begin position="584"/>
        <end position="612"/>
    </location>
</feature>
<evidence type="ECO:0000256" key="4">
    <source>
        <dbReference type="ARBA" id="ARBA00023125"/>
    </source>
</evidence>
<dbReference type="InterPro" id="IPR007219">
    <property type="entry name" value="XnlR_reg_dom"/>
</dbReference>
<keyword evidence="4" id="KW-0238">DNA-binding</keyword>
<dbReference type="Proteomes" id="UP000177622">
    <property type="component" value="Unassembled WGS sequence"/>
</dbReference>
<keyword evidence="5" id="KW-0804">Transcription</keyword>
<dbReference type="AlphaFoldDB" id="A0A1F5LIH6"/>
<accession>A0A1F5LIH6</accession>
<evidence type="ECO:0000259" key="8">
    <source>
        <dbReference type="SMART" id="SM00906"/>
    </source>
</evidence>
<evidence type="ECO:0000256" key="2">
    <source>
        <dbReference type="ARBA" id="ARBA00022723"/>
    </source>
</evidence>
<feature type="region of interest" description="Disordered" evidence="7">
    <location>
        <begin position="23"/>
        <end position="70"/>
    </location>
</feature>
<dbReference type="InterPro" id="IPR050815">
    <property type="entry name" value="TF_fung"/>
</dbReference>
<dbReference type="GO" id="GO:0003677">
    <property type="term" value="F:DNA binding"/>
    <property type="evidence" value="ECO:0007669"/>
    <property type="project" value="UniProtKB-KW"/>
</dbReference>
<dbReference type="STRING" id="1835702.A0A1F5LIH6"/>
<proteinExistence type="predicted"/>
<sequence length="656" mass="72629">MWGPKKGQLDEMRVRIAELEWQLGKQLGNQDPSAMSKTPPKPEHQRSGNTTGSTTPSIIPVPLEDHAHTSHPLNVPALQTITPARSTASSIIFPTTSNHAATTASATVTTTMPTFLTAEHDTSLPALMDWQDIEMDSGMLADMGNMLQFDLEAGSPVRFLGDFKVTNLVLADLDQLYFDRLHDVLPMIHRRRYFSWADQEKPSPARTCLRSAMHTVAAAMSAQYHSLGDALYQETCQLLESQCMRTLSGCGSSDMSLFASTNNNPGPRPSIAGDKIPIELIQSWLLLAYYDVVRSGEHQAMVTAGRAFRLVQLARLYDVDESSGVEDMPSNPAGSDGVHSDQNIPYIIAEEKRRTFWLAFSFDRFLCSRNEWPLTLQEEAVRTRLPASEASFQNNQPTQVCFLSEVIAMSTSPQCYSSTMIPLSPFAECIVLAALHGRCMTHRRMSMLNTGTDEAQEFWTRHDQLTLAVEKRAQILAQSPSLKLVNRDPMVLFTHMLAQKSVIYLSGTLEMALLQRQQQQVGDRQLFASSYKWRAERAAVEIVGLAESARSLGCFSMHPFIADPLACAANFFIRSAQSINARGAGSARSNSSSSSSINSRNSSNSSNSSMSNNDGEVEKLLCLLRHLGHLNVLAQDYLCTVEAEYSTWCAGRRQEQ</sequence>
<dbReference type="PANTHER" id="PTHR47338">
    <property type="entry name" value="ZN(II)2CYS6 TRANSCRIPTION FACTOR (EUROFUNG)-RELATED"/>
    <property type="match status" value="1"/>
</dbReference>
<evidence type="ECO:0000313" key="10">
    <source>
        <dbReference type="Proteomes" id="UP000177622"/>
    </source>
</evidence>
<dbReference type="GO" id="GO:0006351">
    <property type="term" value="P:DNA-templated transcription"/>
    <property type="evidence" value="ECO:0007669"/>
    <property type="project" value="InterPro"/>
</dbReference>
<dbReference type="EMBL" id="LXJU01000008">
    <property type="protein sequence ID" value="OGE53033.1"/>
    <property type="molecule type" value="Genomic_DNA"/>
</dbReference>
<dbReference type="Pfam" id="PF04082">
    <property type="entry name" value="Fungal_trans"/>
    <property type="match status" value="1"/>
</dbReference>
<feature type="domain" description="Xylanolytic transcriptional activator regulatory" evidence="8">
    <location>
        <begin position="300"/>
        <end position="392"/>
    </location>
</feature>
<name>A0A1F5LIH6_PENAI</name>
<dbReference type="SMART" id="SM00906">
    <property type="entry name" value="Fungal_trans"/>
    <property type="match status" value="1"/>
</dbReference>
<dbReference type="GO" id="GO:0000981">
    <property type="term" value="F:DNA-binding transcription factor activity, RNA polymerase II-specific"/>
    <property type="evidence" value="ECO:0007669"/>
    <property type="project" value="InterPro"/>
</dbReference>
<feature type="compositionally biased region" description="Polar residues" evidence="7">
    <location>
        <begin position="47"/>
        <end position="57"/>
    </location>
</feature>
<dbReference type="OrthoDB" id="3037908at2759"/>
<feature type="compositionally biased region" description="Low complexity" evidence="7">
    <location>
        <begin position="589"/>
        <end position="612"/>
    </location>
</feature>
<protein>
    <recommendedName>
        <fullName evidence="8">Xylanolytic transcriptional activator regulatory domain-containing protein</fullName>
    </recommendedName>
</protein>
<keyword evidence="2" id="KW-0479">Metal-binding</keyword>
<dbReference type="RefSeq" id="XP_022488472.1">
    <property type="nucleotide sequence ID" value="XM_022631450.1"/>
</dbReference>
<evidence type="ECO:0000256" key="3">
    <source>
        <dbReference type="ARBA" id="ARBA00023015"/>
    </source>
</evidence>
<dbReference type="GeneID" id="34576184"/>
<dbReference type="CDD" id="cd12148">
    <property type="entry name" value="fungal_TF_MHR"/>
    <property type="match status" value="1"/>
</dbReference>
<evidence type="ECO:0000256" key="7">
    <source>
        <dbReference type="SAM" id="MobiDB-lite"/>
    </source>
</evidence>
<evidence type="ECO:0000256" key="5">
    <source>
        <dbReference type="ARBA" id="ARBA00023163"/>
    </source>
</evidence>
<organism evidence="9 10">
    <name type="scientific">Penicillium arizonense</name>
    <dbReference type="NCBI Taxonomy" id="1835702"/>
    <lineage>
        <taxon>Eukaryota</taxon>
        <taxon>Fungi</taxon>
        <taxon>Dikarya</taxon>
        <taxon>Ascomycota</taxon>
        <taxon>Pezizomycotina</taxon>
        <taxon>Eurotiomycetes</taxon>
        <taxon>Eurotiomycetidae</taxon>
        <taxon>Eurotiales</taxon>
        <taxon>Aspergillaceae</taxon>
        <taxon>Penicillium</taxon>
    </lineage>
</organism>
<keyword evidence="10" id="KW-1185">Reference proteome</keyword>
<dbReference type="GO" id="GO:0008270">
    <property type="term" value="F:zinc ion binding"/>
    <property type="evidence" value="ECO:0007669"/>
    <property type="project" value="InterPro"/>
</dbReference>
<evidence type="ECO:0000256" key="6">
    <source>
        <dbReference type="ARBA" id="ARBA00023242"/>
    </source>
</evidence>
<keyword evidence="3" id="KW-0805">Transcription regulation</keyword>